<dbReference type="OrthoDB" id="200924at2759"/>
<dbReference type="RefSeq" id="XP_014147414.1">
    <property type="nucleotide sequence ID" value="XM_014291939.1"/>
</dbReference>
<dbReference type="GO" id="GO:0004484">
    <property type="term" value="F:mRNA guanylyltransferase activity"/>
    <property type="evidence" value="ECO:0007669"/>
    <property type="project" value="TreeGrafter"/>
</dbReference>
<dbReference type="InterPro" id="IPR029021">
    <property type="entry name" value="Prot-tyrosine_phosphatase-like"/>
</dbReference>
<feature type="non-terminal residue" evidence="3">
    <location>
        <position position="1"/>
    </location>
</feature>
<dbReference type="AlphaFoldDB" id="A0A0L0F9V7"/>
<reference evidence="3 4" key="1">
    <citation type="submission" date="2011-02" db="EMBL/GenBank/DDBJ databases">
        <title>The Genome Sequence of Sphaeroforma arctica JP610.</title>
        <authorList>
            <consortium name="The Broad Institute Genome Sequencing Platform"/>
            <person name="Russ C."/>
            <person name="Cuomo C."/>
            <person name="Young S.K."/>
            <person name="Zeng Q."/>
            <person name="Gargeya S."/>
            <person name="Alvarado L."/>
            <person name="Berlin A."/>
            <person name="Chapman S.B."/>
            <person name="Chen Z."/>
            <person name="Freedman E."/>
            <person name="Gellesch M."/>
            <person name="Goldberg J."/>
            <person name="Griggs A."/>
            <person name="Gujja S."/>
            <person name="Heilman E."/>
            <person name="Heiman D."/>
            <person name="Howarth C."/>
            <person name="Mehta T."/>
            <person name="Neiman D."/>
            <person name="Pearson M."/>
            <person name="Roberts A."/>
            <person name="Saif S."/>
            <person name="Shea T."/>
            <person name="Shenoy N."/>
            <person name="Sisk P."/>
            <person name="Stolte C."/>
            <person name="Sykes S."/>
            <person name="White J."/>
            <person name="Yandava C."/>
            <person name="Burger G."/>
            <person name="Gray M.W."/>
            <person name="Holland P.W.H."/>
            <person name="King N."/>
            <person name="Lang F.B.F."/>
            <person name="Roger A.J."/>
            <person name="Ruiz-Trillo I."/>
            <person name="Haas B."/>
            <person name="Nusbaum C."/>
            <person name="Birren B."/>
        </authorList>
    </citation>
    <scope>NUCLEOTIDE SEQUENCE [LARGE SCALE GENOMIC DNA]</scope>
    <source>
        <strain evidence="3 4">JP610</strain>
    </source>
</reference>
<dbReference type="EMBL" id="KQ245524">
    <property type="protein sequence ID" value="KNC73512.1"/>
    <property type="molecule type" value="Genomic_DNA"/>
</dbReference>
<evidence type="ECO:0000313" key="3">
    <source>
        <dbReference type="EMBL" id="KNC73512.1"/>
    </source>
</evidence>
<feature type="region of interest" description="Disordered" evidence="1">
    <location>
        <begin position="65"/>
        <end position="110"/>
    </location>
</feature>
<evidence type="ECO:0000256" key="1">
    <source>
        <dbReference type="SAM" id="MobiDB-lite"/>
    </source>
</evidence>
<organism evidence="3 4">
    <name type="scientific">Sphaeroforma arctica JP610</name>
    <dbReference type="NCBI Taxonomy" id="667725"/>
    <lineage>
        <taxon>Eukaryota</taxon>
        <taxon>Ichthyosporea</taxon>
        <taxon>Ichthyophonida</taxon>
        <taxon>Sphaeroforma</taxon>
    </lineage>
</organism>
<dbReference type="PANTHER" id="PTHR10367:SF17">
    <property type="entry name" value="MRNA-CAPPING ENZYME"/>
    <property type="match status" value="1"/>
</dbReference>
<gene>
    <name evidence="3" type="ORF">SARC_13930</name>
</gene>
<proteinExistence type="predicted"/>
<dbReference type="STRING" id="667725.A0A0L0F9V7"/>
<keyword evidence="4" id="KW-1185">Reference proteome</keyword>
<evidence type="ECO:0000259" key="2">
    <source>
        <dbReference type="PROSITE" id="PS50056"/>
    </source>
</evidence>
<dbReference type="InterPro" id="IPR000387">
    <property type="entry name" value="Tyr_Pase_dom"/>
</dbReference>
<dbReference type="SUPFAM" id="SSF52799">
    <property type="entry name" value="(Phosphotyrosine protein) phosphatases II"/>
    <property type="match status" value="1"/>
</dbReference>
<dbReference type="InterPro" id="IPR051029">
    <property type="entry name" value="mRNA_Capping_Enz/RNA_Phosphat"/>
</dbReference>
<protein>
    <recommendedName>
        <fullName evidence="2">Tyrosine specific protein phosphatases domain-containing protein</fullName>
    </recommendedName>
</protein>
<dbReference type="eggNOG" id="KOG2386">
    <property type="taxonomic scope" value="Eukaryota"/>
</dbReference>
<sequence>CAGVHCTHGFNRTGYLISSYMVEHDDLAIETATQFFAAARPAGIYKDHYLKKLFEKYGGDEQDLILPGRPDWEDEDALQAEMPQGEGYDDTSNGTASRKRSHEETNAYGGVSESLDDTYEMYRGMKRVKYMQVCGGSYCWSGD</sequence>
<accession>A0A0L0F9V7</accession>
<dbReference type="InterPro" id="IPR016130">
    <property type="entry name" value="Tyr_Pase_AS"/>
</dbReference>
<dbReference type="GO" id="GO:0006370">
    <property type="term" value="P:7-methylguanosine mRNA capping"/>
    <property type="evidence" value="ECO:0007669"/>
    <property type="project" value="TreeGrafter"/>
</dbReference>
<name>A0A0L0F9V7_9EUKA</name>
<dbReference type="GeneID" id="25914434"/>
<dbReference type="PROSITE" id="PS00383">
    <property type="entry name" value="TYR_PHOSPHATASE_1"/>
    <property type="match status" value="1"/>
</dbReference>
<dbReference type="PANTHER" id="PTHR10367">
    <property type="entry name" value="MRNA-CAPPING ENZYME"/>
    <property type="match status" value="1"/>
</dbReference>
<dbReference type="Proteomes" id="UP000054560">
    <property type="component" value="Unassembled WGS sequence"/>
</dbReference>
<feature type="domain" description="Tyrosine specific protein phosphatases" evidence="2">
    <location>
        <begin position="1"/>
        <end position="51"/>
    </location>
</feature>
<evidence type="ECO:0000313" key="4">
    <source>
        <dbReference type="Proteomes" id="UP000054560"/>
    </source>
</evidence>
<dbReference type="PROSITE" id="PS50056">
    <property type="entry name" value="TYR_PHOSPHATASE_2"/>
    <property type="match status" value="1"/>
</dbReference>
<dbReference type="Gene3D" id="3.90.190.10">
    <property type="entry name" value="Protein tyrosine phosphatase superfamily"/>
    <property type="match status" value="1"/>
</dbReference>